<gene>
    <name evidence="1" type="ORF">T4E_8835</name>
</gene>
<evidence type="ECO:0000313" key="2">
    <source>
        <dbReference type="Proteomes" id="UP000054815"/>
    </source>
</evidence>
<protein>
    <submittedName>
        <fullName evidence="1">Uncharacterized protein</fullName>
    </submittedName>
</protein>
<proteinExistence type="predicted"/>
<organism evidence="1 2">
    <name type="scientific">Trichinella pseudospiralis</name>
    <name type="common">Parasitic roundworm</name>
    <dbReference type="NCBI Taxonomy" id="6337"/>
    <lineage>
        <taxon>Eukaryota</taxon>
        <taxon>Metazoa</taxon>
        <taxon>Ecdysozoa</taxon>
        <taxon>Nematoda</taxon>
        <taxon>Enoplea</taxon>
        <taxon>Dorylaimia</taxon>
        <taxon>Trichinellida</taxon>
        <taxon>Trichinellidae</taxon>
        <taxon>Trichinella</taxon>
    </lineage>
</organism>
<dbReference type="Proteomes" id="UP000054815">
    <property type="component" value="Unassembled WGS sequence"/>
</dbReference>
<accession>A0A0V0XJY4</accession>
<comment type="caution">
    <text evidence="1">The sequence shown here is derived from an EMBL/GenBank/DDBJ whole genome shotgun (WGS) entry which is preliminary data.</text>
</comment>
<dbReference type="EMBL" id="JYDU01000240">
    <property type="protein sequence ID" value="KRX88335.1"/>
    <property type="molecule type" value="Genomic_DNA"/>
</dbReference>
<evidence type="ECO:0000313" key="1">
    <source>
        <dbReference type="EMBL" id="KRX88335.1"/>
    </source>
</evidence>
<sequence>MLRNRSWTATEGDFEGCATWLCISARCRSKARIPPMHMAVRCVLLAELSICIDFNLWNKVPYSVFRLLLRKGISLPQRDQPSLLLNLPPYRTLRDKLDDQIVKRIYNNNVQHDVVL</sequence>
<reference evidence="1 2" key="1">
    <citation type="submission" date="2015-01" db="EMBL/GenBank/DDBJ databases">
        <title>Evolution of Trichinella species and genotypes.</title>
        <authorList>
            <person name="Korhonen P.K."/>
            <person name="Edoardo P."/>
            <person name="Giuseppe L.R."/>
            <person name="Gasser R.B."/>
        </authorList>
    </citation>
    <scope>NUCLEOTIDE SEQUENCE [LARGE SCALE GENOMIC DNA]</scope>
    <source>
        <strain evidence="1">ISS141</strain>
    </source>
</reference>
<dbReference type="AlphaFoldDB" id="A0A0V0XJY4"/>
<name>A0A0V0XJY4_TRIPS</name>